<reference evidence="1" key="1">
    <citation type="submission" date="2021-06" db="EMBL/GenBank/DDBJ databases">
        <authorList>
            <person name="Hodson N. C."/>
            <person name="Mongue J. A."/>
            <person name="Jaron S. K."/>
        </authorList>
    </citation>
    <scope>NUCLEOTIDE SEQUENCE</scope>
</reference>
<name>A0A8J2L506_9HEXA</name>
<protein>
    <submittedName>
        <fullName evidence="1">Uncharacterized protein</fullName>
    </submittedName>
</protein>
<organism evidence="1 2">
    <name type="scientific">Allacma fusca</name>
    <dbReference type="NCBI Taxonomy" id="39272"/>
    <lineage>
        <taxon>Eukaryota</taxon>
        <taxon>Metazoa</taxon>
        <taxon>Ecdysozoa</taxon>
        <taxon>Arthropoda</taxon>
        <taxon>Hexapoda</taxon>
        <taxon>Collembola</taxon>
        <taxon>Symphypleona</taxon>
        <taxon>Sminthuridae</taxon>
        <taxon>Allacma</taxon>
    </lineage>
</organism>
<accession>A0A8J2L506</accession>
<dbReference type="EMBL" id="CAJVCH010545790">
    <property type="protein sequence ID" value="CAG7828016.1"/>
    <property type="molecule type" value="Genomic_DNA"/>
</dbReference>
<proteinExistence type="predicted"/>
<dbReference type="AlphaFoldDB" id="A0A8J2L506"/>
<gene>
    <name evidence="1" type="ORF">AFUS01_LOCUS37969</name>
</gene>
<evidence type="ECO:0000313" key="2">
    <source>
        <dbReference type="Proteomes" id="UP000708208"/>
    </source>
</evidence>
<sequence length="66" mass="7493">MTGVFLGVSGFSKDESKNCSYTVFDVQSPCGCKLEVMNPMTVYLRVRIVFLPVIMNCNSRRAIPRW</sequence>
<keyword evidence="2" id="KW-1185">Reference proteome</keyword>
<dbReference type="Proteomes" id="UP000708208">
    <property type="component" value="Unassembled WGS sequence"/>
</dbReference>
<comment type="caution">
    <text evidence="1">The sequence shown here is derived from an EMBL/GenBank/DDBJ whole genome shotgun (WGS) entry which is preliminary data.</text>
</comment>
<evidence type="ECO:0000313" key="1">
    <source>
        <dbReference type="EMBL" id="CAG7828016.1"/>
    </source>
</evidence>